<gene>
    <name evidence="5" type="ORF">IQ251_13995</name>
</gene>
<organism evidence="5 6">
    <name type="scientific">Saccharopolyspora montiporae</name>
    <dbReference type="NCBI Taxonomy" id="2781240"/>
    <lineage>
        <taxon>Bacteria</taxon>
        <taxon>Bacillati</taxon>
        <taxon>Actinomycetota</taxon>
        <taxon>Actinomycetes</taxon>
        <taxon>Pseudonocardiales</taxon>
        <taxon>Pseudonocardiaceae</taxon>
        <taxon>Saccharopolyspora</taxon>
    </lineage>
</organism>
<dbReference type="Gene3D" id="3.50.50.60">
    <property type="entry name" value="FAD/NAD(P)-binding domain"/>
    <property type="match status" value="2"/>
</dbReference>
<dbReference type="GO" id="GO:0004791">
    <property type="term" value="F:thioredoxin-disulfide reductase (NADPH) activity"/>
    <property type="evidence" value="ECO:0007669"/>
    <property type="project" value="UniProtKB-EC"/>
</dbReference>
<dbReference type="EMBL" id="JADEYC010000021">
    <property type="protein sequence ID" value="MBE9375561.1"/>
    <property type="molecule type" value="Genomic_DNA"/>
</dbReference>
<dbReference type="Proteomes" id="UP000598360">
    <property type="component" value="Unassembled WGS sequence"/>
</dbReference>
<dbReference type="PRINTS" id="PR00368">
    <property type="entry name" value="FADPNR"/>
</dbReference>
<evidence type="ECO:0000313" key="5">
    <source>
        <dbReference type="EMBL" id="MBE9375561.1"/>
    </source>
</evidence>
<evidence type="ECO:0000256" key="3">
    <source>
        <dbReference type="ARBA" id="ARBA00048132"/>
    </source>
</evidence>
<comment type="catalytic activity">
    <reaction evidence="3">
        <text>[thioredoxin]-dithiol + NADP(+) = [thioredoxin]-disulfide + NADPH + H(+)</text>
        <dbReference type="Rhea" id="RHEA:20345"/>
        <dbReference type="Rhea" id="RHEA-COMP:10698"/>
        <dbReference type="Rhea" id="RHEA-COMP:10700"/>
        <dbReference type="ChEBI" id="CHEBI:15378"/>
        <dbReference type="ChEBI" id="CHEBI:29950"/>
        <dbReference type="ChEBI" id="CHEBI:50058"/>
        <dbReference type="ChEBI" id="CHEBI:57783"/>
        <dbReference type="ChEBI" id="CHEBI:58349"/>
        <dbReference type="EC" id="1.8.1.9"/>
    </reaction>
</comment>
<protein>
    <submittedName>
        <fullName evidence="5">NAD(P)/FAD-dependent oxidoreductase</fullName>
    </submittedName>
</protein>
<keyword evidence="1" id="KW-0285">Flavoprotein</keyword>
<evidence type="ECO:0000313" key="6">
    <source>
        <dbReference type="Proteomes" id="UP000598360"/>
    </source>
</evidence>
<evidence type="ECO:0000256" key="2">
    <source>
        <dbReference type="ARBA" id="ARBA00023002"/>
    </source>
</evidence>
<dbReference type="AlphaFoldDB" id="A0A929FYA4"/>
<dbReference type="SUPFAM" id="SSF51905">
    <property type="entry name" value="FAD/NAD(P)-binding domain"/>
    <property type="match status" value="1"/>
</dbReference>
<dbReference type="InterPro" id="IPR023753">
    <property type="entry name" value="FAD/NAD-binding_dom"/>
</dbReference>
<keyword evidence="2" id="KW-0560">Oxidoreductase</keyword>
<accession>A0A929FYA4</accession>
<dbReference type="PRINTS" id="PR00469">
    <property type="entry name" value="PNDRDTASEII"/>
</dbReference>
<dbReference type="InterPro" id="IPR036188">
    <property type="entry name" value="FAD/NAD-bd_sf"/>
</dbReference>
<name>A0A929FYA4_9PSEU</name>
<keyword evidence="6" id="KW-1185">Reference proteome</keyword>
<proteinExistence type="predicted"/>
<dbReference type="Pfam" id="PF07992">
    <property type="entry name" value="Pyr_redox_2"/>
    <property type="match status" value="1"/>
</dbReference>
<dbReference type="RefSeq" id="WP_193928997.1">
    <property type="nucleotide sequence ID" value="NZ_JADEYC010000021.1"/>
</dbReference>
<reference evidence="5" key="1">
    <citation type="submission" date="2020-10" db="EMBL/GenBank/DDBJ databases">
        <title>Diversity and distribution of actinomycetes associated with coral in the coast of Hainan.</title>
        <authorList>
            <person name="Li F."/>
        </authorList>
    </citation>
    <scope>NUCLEOTIDE SEQUENCE</scope>
    <source>
        <strain evidence="5">HNM0983</strain>
    </source>
</reference>
<feature type="domain" description="FAD/NAD(P)-binding" evidence="4">
    <location>
        <begin position="8"/>
        <end position="283"/>
    </location>
</feature>
<evidence type="ECO:0000256" key="1">
    <source>
        <dbReference type="ARBA" id="ARBA00022630"/>
    </source>
</evidence>
<dbReference type="PANTHER" id="PTHR48105">
    <property type="entry name" value="THIOREDOXIN REDUCTASE 1-RELATED-RELATED"/>
    <property type="match status" value="1"/>
</dbReference>
<sequence length="313" mass="32615">MTNPITCDVAVVGGGAAGLAAAVTLGRSLRSVVVVDSGEPRNAPAAGVHNLLAREGIAPQDLLTAGRREAEQVGAELRRDRAVAARRAGDRIEVDLAGGGTLLARRLLLATGLADELPDIPGVREHWGSDVLHCPYCHGWEVRGRRIGVLGTGPMSAHQALLFRQLSEHVVLFAHRMPDPGEEVREQLDALDVPIIDGTVRRLRAADGALRAVVLDEQEVAVDAVAVAPRFVGRTDLYEQLGGSRVEHPTGEFVETGALGRTEIAGVSVAGNAADLSAMVGAAAASGNTAAAGINADLVAEDARAAVHARRNR</sequence>
<dbReference type="InterPro" id="IPR050097">
    <property type="entry name" value="Ferredoxin-NADP_redctase_2"/>
</dbReference>
<comment type="caution">
    <text evidence="5">The sequence shown here is derived from an EMBL/GenBank/DDBJ whole genome shotgun (WGS) entry which is preliminary data.</text>
</comment>
<evidence type="ECO:0000259" key="4">
    <source>
        <dbReference type="Pfam" id="PF07992"/>
    </source>
</evidence>